<dbReference type="AlphaFoldDB" id="A0A382AQR7"/>
<dbReference type="EMBL" id="UINC01026451">
    <property type="protein sequence ID" value="SVB03920.1"/>
    <property type="molecule type" value="Genomic_DNA"/>
</dbReference>
<reference evidence="1" key="1">
    <citation type="submission" date="2018-05" db="EMBL/GenBank/DDBJ databases">
        <authorList>
            <person name="Lanie J.A."/>
            <person name="Ng W.-L."/>
            <person name="Kazmierczak K.M."/>
            <person name="Andrzejewski T.M."/>
            <person name="Davidsen T.M."/>
            <person name="Wayne K.J."/>
            <person name="Tettelin H."/>
            <person name="Glass J.I."/>
            <person name="Rusch D."/>
            <person name="Podicherti R."/>
            <person name="Tsui H.-C.T."/>
            <person name="Winkler M.E."/>
        </authorList>
    </citation>
    <scope>NUCLEOTIDE SEQUENCE</scope>
</reference>
<sequence length="59" mass="6719">MSTQQIPYHVLHPFVFIIAHSGIHGRFFKACPRSDLVIPRLSFSRTRESRGITANHVST</sequence>
<evidence type="ECO:0000313" key="1">
    <source>
        <dbReference type="EMBL" id="SVB03920.1"/>
    </source>
</evidence>
<gene>
    <name evidence="1" type="ORF">METZ01_LOCUS156774</name>
</gene>
<accession>A0A382AQR7</accession>
<organism evidence="1">
    <name type="scientific">marine metagenome</name>
    <dbReference type="NCBI Taxonomy" id="408172"/>
    <lineage>
        <taxon>unclassified sequences</taxon>
        <taxon>metagenomes</taxon>
        <taxon>ecological metagenomes</taxon>
    </lineage>
</organism>
<name>A0A382AQR7_9ZZZZ</name>
<proteinExistence type="predicted"/>
<protein>
    <submittedName>
        <fullName evidence="1">Uncharacterized protein</fullName>
    </submittedName>
</protein>